<dbReference type="PROSITE" id="PS00330">
    <property type="entry name" value="HEMOLYSIN_CALCIUM"/>
    <property type="match status" value="7"/>
</dbReference>
<dbReference type="Proteomes" id="UP001216595">
    <property type="component" value="Unassembled WGS sequence"/>
</dbReference>
<dbReference type="EMBL" id="JAQQKW010000003">
    <property type="protein sequence ID" value="MDC7694016.1"/>
    <property type="molecule type" value="Genomic_DNA"/>
</dbReference>
<dbReference type="PRINTS" id="PR00313">
    <property type="entry name" value="CABNDNGRPT"/>
</dbReference>
<evidence type="ECO:0000313" key="3">
    <source>
        <dbReference type="EMBL" id="MDC7694016.1"/>
    </source>
</evidence>
<comment type="caution">
    <text evidence="3">The sequence shown here is derived from an EMBL/GenBank/DDBJ whole genome shotgun (WGS) entry which is preliminary data.</text>
</comment>
<dbReference type="InterPro" id="IPR001343">
    <property type="entry name" value="Hemolysn_Ca-bd"/>
</dbReference>
<name>A0ABT5IEW7_9CAUL</name>
<accession>A0ABT5IEW7</accession>
<dbReference type="InterPro" id="IPR050557">
    <property type="entry name" value="RTX_toxin/Mannuronan_C5-epim"/>
</dbReference>
<dbReference type="PANTHER" id="PTHR38340:SF1">
    <property type="entry name" value="S-LAYER PROTEIN"/>
    <property type="match status" value="1"/>
</dbReference>
<proteinExistence type="predicted"/>
<evidence type="ECO:0000256" key="1">
    <source>
        <dbReference type="ARBA" id="ARBA00004613"/>
    </source>
</evidence>
<protein>
    <submittedName>
        <fullName evidence="3">Calcium-binding protein</fullName>
    </submittedName>
</protein>
<evidence type="ECO:0000313" key="4">
    <source>
        <dbReference type="Proteomes" id="UP001216595"/>
    </source>
</evidence>
<reference evidence="3 4" key="1">
    <citation type="submission" date="2023-01" db="EMBL/GenBank/DDBJ databases">
        <title>Novel species of the genus Asticcacaulis isolated from rivers.</title>
        <authorList>
            <person name="Lu H."/>
        </authorList>
    </citation>
    <scope>NUCLEOTIDE SEQUENCE [LARGE SCALE GENOMIC DNA]</scope>
    <source>
        <strain evidence="3 4">DXS10W</strain>
    </source>
</reference>
<dbReference type="InterPro" id="IPR011049">
    <property type="entry name" value="Serralysin-like_metalloprot_C"/>
</dbReference>
<keyword evidence="4" id="KW-1185">Reference proteome</keyword>
<dbReference type="PANTHER" id="PTHR38340">
    <property type="entry name" value="S-LAYER PROTEIN"/>
    <property type="match status" value="1"/>
</dbReference>
<keyword evidence="2" id="KW-0964">Secreted</keyword>
<dbReference type="Gene3D" id="2.150.10.10">
    <property type="entry name" value="Serralysin-like metalloprotease, C-terminal"/>
    <property type="match status" value="4"/>
</dbReference>
<dbReference type="SUPFAM" id="SSF51120">
    <property type="entry name" value="beta-Roll"/>
    <property type="match status" value="2"/>
</dbReference>
<sequence>MSIQLNVNVSTVSGSTVTLVGSAPDATNDDFIRGSAGADTIDAGAGNDRVWAGNGNDLVNGGAGDDILYGENGDDILVGGEGNDILYGGNDQDWLFGGEGNDYLYGDSGNDVLDGGAGNDLLWGGTGNDRLDGGAGADMLSGGSGNDILTGGAGSDRFEYWLNNANKSLNLGAEFGKDVITDFTSGTDKLDLRTLFERLSDADVSKVLTAADALVGDNGKYLYEMNLPGFEIKASNGSALTGGFTSLGGDALKFDLSVSTINRAGQVIIKVQNLSNAADTGMEIKLDNLSDLKASDFLRESLKVVHGDAADNVMSGYDFGDKGVKLYGFGGNDTLEGTKMSDNLFGGEGHDTLNGGKGNDYLYGENGNDILNGGEGNDQLWGGNGNDTLSGGAGNDYLYAGVGNDTLSGGDGKDVFVMGGKVTVDWTKGTAAFNVDEGTKVITDFTKGQDMIRFADFIPEWNLQNAQLRQQFVSTWFKDHAALIDTNNDGVGDRLSIKGDNNGAAAGGQWEIQIQHGEAIYADLTDGSFNYQDYFSFV</sequence>
<dbReference type="RefSeq" id="WP_272740737.1">
    <property type="nucleotide sequence ID" value="NZ_JAQQKW010000003.1"/>
</dbReference>
<comment type="subcellular location">
    <subcellularLocation>
        <location evidence="1">Secreted</location>
    </subcellularLocation>
</comment>
<dbReference type="InterPro" id="IPR018511">
    <property type="entry name" value="Hemolysin-typ_Ca-bd_CS"/>
</dbReference>
<dbReference type="Pfam" id="PF00353">
    <property type="entry name" value="HemolysinCabind"/>
    <property type="match status" value="5"/>
</dbReference>
<evidence type="ECO:0000256" key="2">
    <source>
        <dbReference type="ARBA" id="ARBA00022525"/>
    </source>
</evidence>
<gene>
    <name evidence="3" type="ORF">PQU94_06935</name>
</gene>
<organism evidence="3 4">
    <name type="scientific">Asticcacaulis currens</name>
    <dbReference type="NCBI Taxonomy" id="2984210"/>
    <lineage>
        <taxon>Bacteria</taxon>
        <taxon>Pseudomonadati</taxon>
        <taxon>Pseudomonadota</taxon>
        <taxon>Alphaproteobacteria</taxon>
        <taxon>Caulobacterales</taxon>
        <taxon>Caulobacteraceae</taxon>
        <taxon>Asticcacaulis</taxon>
    </lineage>
</organism>